<dbReference type="PANTHER" id="PTHR36987:SF1">
    <property type="entry name" value="NADH DEHYDROGENASE [UBIQUINONE] 1 BETA SUBCOMPLEX SUBUNIT 2"/>
    <property type="match status" value="1"/>
</dbReference>
<evidence type="ECO:0000313" key="2">
    <source>
        <dbReference type="Proteomes" id="UP001630127"/>
    </source>
</evidence>
<evidence type="ECO:0000313" key="1">
    <source>
        <dbReference type="EMBL" id="KAL3514842.1"/>
    </source>
</evidence>
<dbReference type="PANTHER" id="PTHR36987">
    <property type="entry name" value="NADH DEHYDROGENASE [UBIQUINONE] 1 BETA SUBCOMPLEX SUBUNIT 2-LIKE"/>
    <property type="match status" value="1"/>
</dbReference>
<organism evidence="1 2">
    <name type="scientific">Cinchona calisaya</name>
    <dbReference type="NCBI Taxonomy" id="153742"/>
    <lineage>
        <taxon>Eukaryota</taxon>
        <taxon>Viridiplantae</taxon>
        <taxon>Streptophyta</taxon>
        <taxon>Embryophyta</taxon>
        <taxon>Tracheophyta</taxon>
        <taxon>Spermatophyta</taxon>
        <taxon>Magnoliopsida</taxon>
        <taxon>eudicotyledons</taxon>
        <taxon>Gunneridae</taxon>
        <taxon>Pentapetalae</taxon>
        <taxon>asterids</taxon>
        <taxon>lamiids</taxon>
        <taxon>Gentianales</taxon>
        <taxon>Rubiaceae</taxon>
        <taxon>Cinchonoideae</taxon>
        <taxon>Cinchoneae</taxon>
        <taxon>Cinchona</taxon>
    </lineage>
</organism>
<dbReference type="EMBL" id="JBJUIK010000011">
    <property type="protein sequence ID" value="KAL3514842.1"/>
    <property type="molecule type" value="Genomic_DNA"/>
</dbReference>
<keyword evidence="2" id="KW-1185">Reference proteome</keyword>
<protein>
    <submittedName>
        <fullName evidence="1">Uncharacterized protein</fullName>
    </submittedName>
</protein>
<name>A0ABD2Z5S8_9GENT</name>
<comment type="caution">
    <text evidence="1">The sequence shown here is derived from an EMBL/GenBank/DDBJ whole genome shotgun (WGS) entry which is preliminary data.</text>
</comment>
<accession>A0ABD2Z5S8</accession>
<dbReference type="InterPro" id="IPR044980">
    <property type="entry name" value="NDUFB2_plant/fungi"/>
</dbReference>
<gene>
    <name evidence="1" type="ORF">ACH5RR_027559</name>
</gene>
<reference evidence="1 2" key="1">
    <citation type="submission" date="2024-11" db="EMBL/GenBank/DDBJ databases">
        <title>A near-complete genome assembly of Cinchona calisaya.</title>
        <authorList>
            <person name="Lian D.C."/>
            <person name="Zhao X.W."/>
            <person name="Wei L."/>
        </authorList>
    </citation>
    <scope>NUCLEOTIDE SEQUENCE [LARGE SCALE GENOMIC DNA]</scope>
    <source>
        <tissue evidence="1">Nenye</tissue>
    </source>
</reference>
<proteinExistence type="predicted"/>
<dbReference type="AlphaFoldDB" id="A0ABD2Z5S8"/>
<sequence length="129" mass="14776">MGLSPDSATVVRKDQICGVWFVQSHFRHLRRVNYQSSSSTKRRRNMAGGGDGHSTTFKGFTMHQPKRWHVVTGKGMCALMWFWILYRAQQDGPVVLVSFEKWRSESEYWLMVSLSDKVSGDFSCNPLVG</sequence>
<dbReference type="Proteomes" id="UP001630127">
    <property type="component" value="Unassembled WGS sequence"/>
</dbReference>